<evidence type="ECO:0008006" key="3">
    <source>
        <dbReference type="Google" id="ProtNLM"/>
    </source>
</evidence>
<dbReference type="EMBL" id="CYXN01000004">
    <property type="protein sequence ID" value="CUM85161.1"/>
    <property type="molecule type" value="Genomic_DNA"/>
</dbReference>
<reference evidence="1 2" key="1">
    <citation type="submission" date="2015-09" db="EMBL/GenBank/DDBJ databases">
        <authorList>
            <consortium name="Pathogen Informatics"/>
        </authorList>
    </citation>
    <scope>NUCLEOTIDE SEQUENCE [LARGE SCALE GENOMIC DNA]</scope>
    <source>
        <strain evidence="1 2">2789STDY5834970</strain>
    </source>
</reference>
<gene>
    <name evidence="1" type="ORF">ERS852582_00822</name>
</gene>
<evidence type="ECO:0000313" key="2">
    <source>
        <dbReference type="Proteomes" id="UP000095649"/>
    </source>
</evidence>
<accession>A0A173S4K6</accession>
<dbReference type="Proteomes" id="UP000095649">
    <property type="component" value="Unassembled WGS sequence"/>
</dbReference>
<dbReference type="OrthoDB" id="8617719at2"/>
<evidence type="ECO:0000313" key="1">
    <source>
        <dbReference type="EMBL" id="CUM85161.1"/>
    </source>
</evidence>
<proteinExistence type="predicted"/>
<name>A0A173S4K6_9FIRM</name>
<dbReference type="RefSeq" id="WP_055185450.1">
    <property type="nucleotide sequence ID" value="NZ_CP181368.1"/>
</dbReference>
<dbReference type="AlphaFoldDB" id="A0A173S4K6"/>
<organism evidence="1 2">
    <name type="scientific">Faecalibacterium prausnitzii</name>
    <dbReference type="NCBI Taxonomy" id="853"/>
    <lineage>
        <taxon>Bacteria</taxon>
        <taxon>Bacillati</taxon>
        <taxon>Bacillota</taxon>
        <taxon>Clostridia</taxon>
        <taxon>Eubacteriales</taxon>
        <taxon>Oscillospiraceae</taxon>
        <taxon>Faecalibacterium</taxon>
    </lineage>
</organism>
<protein>
    <recommendedName>
        <fullName evidence="3">TIGR02646 family protein</fullName>
    </recommendedName>
</protein>
<sequence>MRYIKKSETEPRDLREYKKNCRKASPPLKITYKDMPKDGTRQQLARDQGYLCAYCMRRVSLDPADQLNYLNIEHLDPQNQLTDEAATDFSNLLGVCPGNRSSTENAKKTCDAYRGILEEDQQTMRLNPLDEAQMDTIFYQRNGEIGSTDTELNKELSDKLNLNSEAAYLPQNRETAYSQLVRFLKAKKPIGEWSKPFLQQAWQLFCTPDKTGLYREYVGVYEYWLKHWMKK</sequence>